<dbReference type="EMBL" id="CP066831">
    <property type="protein sequence ID" value="QQM41295.1"/>
    <property type="molecule type" value="Genomic_DNA"/>
</dbReference>
<sequence>MALSAVLPDAALRVTRTVAGRRALQVALLVGGLFVLGLLYGEQSRAADGVAPASQHAEVVRAVVTGSAEQTQTQLRIRIQLAKGTEQPRIGERSPDSNSRPAIASSATSPSPTAPLPTASTAASGPGTSSGSGSGSGSGSEQPGLPKAVTPVTDEVQRVVRPVAEPVLRPVTERVVRPVTEQVVRPVTEDVVRPIGDLVDQVTGGITGGMGERPAPPQWWPSLPQLPTLPGLPGLPELPGLPLPAVPGQTLPAGAAPQQPGGATDNHRAAEKQSHDESVATAYGPRFAGGLAAAGDDVRHHAGTRGTRAVQAPVHQVPDGDPTGALGRHSAGDNGSPRHGDAQAVALNERARPTLVPGAAADVTAAGTRDRHRDIPAFPG</sequence>
<accession>A0A7T7I594</accession>
<evidence type="ECO:0000313" key="3">
    <source>
        <dbReference type="Proteomes" id="UP000595636"/>
    </source>
</evidence>
<feature type="region of interest" description="Disordered" evidence="1">
    <location>
        <begin position="314"/>
        <end position="380"/>
    </location>
</feature>
<evidence type="ECO:0000256" key="1">
    <source>
        <dbReference type="SAM" id="MobiDB-lite"/>
    </source>
</evidence>
<organism evidence="2 3">
    <name type="scientific">Streptomyces liliifuscus</name>
    <dbReference type="NCBI Taxonomy" id="2797636"/>
    <lineage>
        <taxon>Bacteria</taxon>
        <taxon>Bacillati</taxon>
        <taxon>Actinomycetota</taxon>
        <taxon>Actinomycetes</taxon>
        <taxon>Kitasatosporales</taxon>
        <taxon>Streptomycetaceae</taxon>
        <taxon>Streptomyces</taxon>
    </lineage>
</organism>
<protein>
    <submittedName>
        <fullName evidence="2">Uncharacterized protein</fullName>
    </submittedName>
</protein>
<proteinExistence type="predicted"/>
<feature type="region of interest" description="Disordered" evidence="1">
    <location>
        <begin position="81"/>
        <end position="153"/>
    </location>
</feature>
<dbReference type="Proteomes" id="UP000595636">
    <property type="component" value="Chromosome"/>
</dbReference>
<feature type="compositionally biased region" description="Low complexity" evidence="1">
    <location>
        <begin position="99"/>
        <end position="127"/>
    </location>
</feature>
<name>A0A7T7I594_9ACTN</name>
<evidence type="ECO:0000313" key="2">
    <source>
        <dbReference type="EMBL" id="QQM41295.1"/>
    </source>
</evidence>
<feature type="region of interest" description="Disordered" evidence="1">
    <location>
        <begin position="243"/>
        <end position="277"/>
    </location>
</feature>
<feature type="compositionally biased region" description="Basic and acidic residues" evidence="1">
    <location>
        <begin position="265"/>
        <end position="277"/>
    </location>
</feature>
<dbReference type="KEGG" id="slf:JEQ17_18720"/>
<reference evidence="2 3" key="1">
    <citation type="submission" date="2020-12" db="EMBL/GenBank/DDBJ databases">
        <title>A novel species.</title>
        <authorList>
            <person name="Li K."/>
        </authorList>
    </citation>
    <scope>NUCLEOTIDE SEQUENCE [LARGE SCALE GENOMIC DNA]</scope>
    <source>
        <strain evidence="2 3">ZYC-3</strain>
    </source>
</reference>
<feature type="compositionally biased region" description="Basic and acidic residues" evidence="1">
    <location>
        <begin position="368"/>
        <end position="380"/>
    </location>
</feature>
<dbReference type="RefSeq" id="WP_200396310.1">
    <property type="nucleotide sequence ID" value="NZ_CP066831.1"/>
</dbReference>
<keyword evidence="3" id="KW-1185">Reference proteome</keyword>
<gene>
    <name evidence="2" type="ORF">JEQ17_18720</name>
</gene>
<feature type="compositionally biased region" description="Gly residues" evidence="1">
    <location>
        <begin position="128"/>
        <end position="138"/>
    </location>
</feature>
<feature type="compositionally biased region" description="Low complexity" evidence="1">
    <location>
        <begin position="246"/>
        <end position="264"/>
    </location>
</feature>
<dbReference type="AlphaFoldDB" id="A0A7T7I594"/>